<dbReference type="Proteomes" id="UP000663848">
    <property type="component" value="Unassembled WGS sequence"/>
</dbReference>
<feature type="non-terminal residue" evidence="6">
    <location>
        <position position="1"/>
    </location>
</feature>
<dbReference type="EMBL" id="CAJOBR010065460">
    <property type="protein sequence ID" value="CAF5082433.1"/>
    <property type="molecule type" value="Genomic_DNA"/>
</dbReference>
<dbReference type="Proteomes" id="UP000663873">
    <property type="component" value="Unassembled WGS sequence"/>
</dbReference>
<evidence type="ECO:0000313" key="7">
    <source>
        <dbReference type="EMBL" id="CAF5109657.1"/>
    </source>
</evidence>
<keyword evidence="3" id="KW-0347">Helicase</keyword>
<protein>
    <submittedName>
        <fullName evidence="6">Uncharacterized protein</fullName>
    </submittedName>
</protein>
<dbReference type="GO" id="GO:0000400">
    <property type="term" value="F:four-way junction DNA binding"/>
    <property type="evidence" value="ECO:0007669"/>
    <property type="project" value="TreeGrafter"/>
</dbReference>
<keyword evidence="4" id="KW-0067">ATP-binding</keyword>
<sequence length="65" mass="7403">TFERTKTKPTDQTRVIIFSEKRDSVREITELLQQDRPLIKPMAFIGQATTHAAGRKLKSSRTSSV</sequence>
<evidence type="ECO:0000256" key="2">
    <source>
        <dbReference type="ARBA" id="ARBA00022801"/>
    </source>
</evidence>
<evidence type="ECO:0000313" key="9">
    <source>
        <dbReference type="Proteomes" id="UP000663873"/>
    </source>
</evidence>
<evidence type="ECO:0000256" key="4">
    <source>
        <dbReference type="ARBA" id="ARBA00022840"/>
    </source>
</evidence>
<comment type="caution">
    <text evidence="6">The sequence shown here is derived from an EMBL/GenBank/DDBJ whole genome shotgun (WGS) entry which is preliminary data.</text>
</comment>
<dbReference type="InterPro" id="IPR027417">
    <property type="entry name" value="P-loop_NTPase"/>
</dbReference>
<dbReference type="GO" id="GO:0036297">
    <property type="term" value="P:interstrand cross-link repair"/>
    <property type="evidence" value="ECO:0007669"/>
    <property type="project" value="TreeGrafter"/>
</dbReference>
<dbReference type="GO" id="GO:0045003">
    <property type="term" value="P:double-strand break repair via synthesis-dependent strand annealing"/>
    <property type="evidence" value="ECO:0007669"/>
    <property type="project" value="TreeGrafter"/>
</dbReference>
<proteinExistence type="predicted"/>
<dbReference type="EMBL" id="CAJOBR010074883">
    <property type="protein sequence ID" value="CAF5109657.1"/>
    <property type="molecule type" value="Genomic_DNA"/>
</dbReference>
<evidence type="ECO:0000256" key="1">
    <source>
        <dbReference type="ARBA" id="ARBA00022741"/>
    </source>
</evidence>
<accession>A0A822DX03</accession>
<dbReference type="GO" id="GO:0005524">
    <property type="term" value="F:ATP binding"/>
    <property type="evidence" value="ECO:0007669"/>
    <property type="project" value="UniProtKB-KW"/>
</dbReference>
<evidence type="ECO:0000256" key="3">
    <source>
        <dbReference type="ARBA" id="ARBA00022806"/>
    </source>
</evidence>
<dbReference type="GO" id="GO:0043138">
    <property type="term" value="F:3'-5' DNA helicase activity"/>
    <property type="evidence" value="ECO:0007669"/>
    <property type="project" value="TreeGrafter"/>
</dbReference>
<evidence type="ECO:0000313" key="6">
    <source>
        <dbReference type="EMBL" id="CAF5082433.1"/>
    </source>
</evidence>
<evidence type="ECO:0000313" key="8">
    <source>
        <dbReference type="Proteomes" id="UP000663848"/>
    </source>
</evidence>
<dbReference type="GO" id="GO:0009378">
    <property type="term" value="F:four-way junction helicase activity"/>
    <property type="evidence" value="ECO:0007669"/>
    <property type="project" value="TreeGrafter"/>
</dbReference>
<gene>
    <name evidence="6" type="ORF">QYT958_LOCUS43971</name>
    <name evidence="7" type="ORF">QYT958_LOCUS45349</name>
    <name evidence="5" type="ORF">UJA718_LOCUS48800</name>
</gene>
<reference evidence="6" key="1">
    <citation type="submission" date="2021-02" db="EMBL/GenBank/DDBJ databases">
        <authorList>
            <person name="Nowell W R."/>
        </authorList>
    </citation>
    <scope>NUCLEOTIDE SEQUENCE</scope>
</reference>
<dbReference type="GO" id="GO:0016787">
    <property type="term" value="F:hydrolase activity"/>
    <property type="evidence" value="ECO:0007669"/>
    <property type="project" value="UniProtKB-KW"/>
</dbReference>
<dbReference type="Gene3D" id="3.40.50.300">
    <property type="entry name" value="P-loop containing nucleotide triphosphate hydrolases"/>
    <property type="match status" value="1"/>
</dbReference>
<dbReference type="AlphaFoldDB" id="A0A822DX03"/>
<dbReference type="EMBL" id="CAJOBP010099424">
    <property type="protein sequence ID" value="CAF4971839.1"/>
    <property type="molecule type" value="Genomic_DNA"/>
</dbReference>
<dbReference type="PANTHER" id="PTHR14025">
    <property type="entry name" value="FANCONI ANEMIA GROUP M FANCM FAMILY MEMBER"/>
    <property type="match status" value="1"/>
</dbReference>
<evidence type="ECO:0000313" key="5">
    <source>
        <dbReference type="EMBL" id="CAF4971839.1"/>
    </source>
</evidence>
<name>A0A822DX03_9BILA</name>
<keyword evidence="1" id="KW-0547">Nucleotide-binding</keyword>
<keyword evidence="2" id="KW-0378">Hydrolase</keyword>
<dbReference type="PANTHER" id="PTHR14025:SF20">
    <property type="entry name" value="FANCONI ANEMIA GROUP M PROTEIN"/>
    <property type="match status" value="1"/>
</dbReference>
<keyword evidence="9" id="KW-1185">Reference proteome</keyword>
<organism evidence="6 8">
    <name type="scientific">Rotaria socialis</name>
    <dbReference type="NCBI Taxonomy" id="392032"/>
    <lineage>
        <taxon>Eukaryota</taxon>
        <taxon>Metazoa</taxon>
        <taxon>Spiralia</taxon>
        <taxon>Gnathifera</taxon>
        <taxon>Rotifera</taxon>
        <taxon>Eurotatoria</taxon>
        <taxon>Bdelloidea</taxon>
        <taxon>Philodinida</taxon>
        <taxon>Philodinidae</taxon>
        <taxon>Rotaria</taxon>
    </lineage>
</organism>